<dbReference type="AlphaFoldDB" id="A0A975BLL3"/>
<gene>
    <name evidence="1" type="ORF">dnm_037170</name>
</gene>
<keyword evidence="2" id="KW-1185">Reference proteome</keyword>
<name>A0A975BLL3_9BACT</name>
<evidence type="ECO:0000313" key="1">
    <source>
        <dbReference type="EMBL" id="QTA87683.1"/>
    </source>
</evidence>
<evidence type="ECO:0000313" key="2">
    <source>
        <dbReference type="Proteomes" id="UP000663722"/>
    </source>
</evidence>
<proteinExistence type="predicted"/>
<sequence>MIKFFDPIRTKSLSFLQKQESVFRRFYESGDSGFLFSQASA</sequence>
<protein>
    <submittedName>
        <fullName evidence="1">Uncharacterized protein</fullName>
    </submittedName>
</protein>
<dbReference type="Proteomes" id="UP000663722">
    <property type="component" value="Chromosome"/>
</dbReference>
<organism evidence="1 2">
    <name type="scientific">Desulfonema magnum</name>
    <dbReference type="NCBI Taxonomy" id="45655"/>
    <lineage>
        <taxon>Bacteria</taxon>
        <taxon>Pseudomonadati</taxon>
        <taxon>Thermodesulfobacteriota</taxon>
        <taxon>Desulfobacteria</taxon>
        <taxon>Desulfobacterales</taxon>
        <taxon>Desulfococcaceae</taxon>
        <taxon>Desulfonema</taxon>
    </lineage>
</organism>
<accession>A0A975BLL3</accession>
<dbReference type="EMBL" id="CP061800">
    <property type="protein sequence ID" value="QTA87683.1"/>
    <property type="molecule type" value="Genomic_DNA"/>
</dbReference>
<reference evidence="1" key="1">
    <citation type="journal article" date="2021" name="Microb. Physiol.">
        <title>Proteogenomic Insights into the Physiology of Marine, Sulfate-Reducing, Filamentous Desulfonema limicola and Desulfonema magnum.</title>
        <authorList>
            <person name="Schnaars V."/>
            <person name="Wohlbrand L."/>
            <person name="Scheve S."/>
            <person name="Hinrichs C."/>
            <person name="Reinhardt R."/>
            <person name="Rabus R."/>
        </authorList>
    </citation>
    <scope>NUCLEOTIDE SEQUENCE</scope>
    <source>
        <strain evidence="1">4be13</strain>
    </source>
</reference>
<dbReference type="KEGG" id="dmm:dnm_037170"/>